<feature type="region of interest" description="Disordered" evidence="1">
    <location>
        <begin position="106"/>
        <end position="144"/>
    </location>
</feature>
<evidence type="ECO:0000313" key="3">
    <source>
        <dbReference type="Proteomes" id="UP000199700"/>
    </source>
</evidence>
<dbReference type="AlphaFoldDB" id="A0A1H1WR81"/>
<feature type="compositionally biased region" description="Basic and acidic residues" evidence="1">
    <location>
        <begin position="110"/>
        <end position="119"/>
    </location>
</feature>
<keyword evidence="3" id="KW-1185">Reference proteome</keyword>
<dbReference type="STRING" id="629680.SAMN04489751_3435"/>
<gene>
    <name evidence="2" type="ORF">SAMN04489751_3435</name>
</gene>
<dbReference type="SUPFAM" id="SSF50998">
    <property type="entry name" value="Quinoprotein alcohol dehydrogenase-like"/>
    <property type="match status" value="1"/>
</dbReference>
<reference evidence="2" key="1">
    <citation type="submission" date="2016-10" db="EMBL/GenBank/DDBJ databases">
        <authorList>
            <person name="Varghese N."/>
            <person name="Submissions S."/>
        </authorList>
    </citation>
    <scope>NUCLEOTIDE SEQUENCE [LARGE SCALE GENOMIC DNA]</scope>
    <source>
        <strain evidence="2">DSM 22082</strain>
    </source>
</reference>
<accession>A0A1H1WR81</accession>
<evidence type="ECO:0008006" key="4">
    <source>
        <dbReference type="Google" id="ProtNLM"/>
    </source>
</evidence>
<evidence type="ECO:0000256" key="1">
    <source>
        <dbReference type="SAM" id="MobiDB-lite"/>
    </source>
</evidence>
<dbReference type="EMBL" id="LT629739">
    <property type="protein sequence ID" value="SDS98836.1"/>
    <property type="molecule type" value="Genomic_DNA"/>
</dbReference>
<feature type="compositionally biased region" description="Acidic residues" evidence="1">
    <location>
        <begin position="120"/>
        <end position="137"/>
    </location>
</feature>
<proteinExistence type="predicted"/>
<protein>
    <recommendedName>
        <fullName evidence="4">PQQ-like domain-containing protein</fullName>
    </recommendedName>
</protein>
<evidence type="ECO:0000313" key="2">
    <source>
        <dbReference type="EMBL" id="SDS98836.1"/>
    </source>
</evidence>
<dbReference type="Proteomes" id="UP000199700">
    <property type="component" value="Chromosome"/>
</dbReference>
<name>A0A1H1WR81_BRESA</name>
<sequence>MKSKSKPVLLGIAAVAVVALIAGGSFAFFSGYNPFGDPKPNYAQTPSQSDVMDFSGLSADMHLSGAPLTASAEAGETSPEILRFIGSTTSILTRVDDYDQPAWTVSVPHQDIDTGKTEPLDEALDPDASDDTSDDEEKLAGTPTACRVSGGAVQCGDRAVALSDGSVTTAESKADVDPDPASSRVPLDIDDAGAVTGPDDQTYDGLNLAPEAHASMIAGPQVGETGPWVVSDGQTLAAVDSDSVLWTQDLDPSAAEVTGLGDKRVTPSWTAVDGVLIIGTSGGVKGLDLSTGDQLWAVSAPADGFAVAGSQLRIQHEGAVSSFDFTDSSDDDSVTADKGFDESISALPAPKLPSEDDIRNAKLEVPPACADLTMAEGAKQAFADGKTAEGDYGSSIAINDVTTSVATPKPMVAIDFVCYPGGNWVTDSVGVYDQKLNLVTSIEPWSEDSDFQQLADFNRSIVSAVDLTGPYMTATVSNIAVYGDEDYNAAERTGEVELRFAWAKGGYEPQDVLFTVGGETVRVPEVEEVQKFVDAAAKGDDGTAGAMATDEVMRDLDTVIGDASANPPLTYRNLALQDGTEVDTCELIGVVGEEYGDYTMSNGVGLMEGIGGFGADAFKAGDVICGLKGPGETIDPDDEYSWYAAHLLLKGNEAGAVKVYSVSSYTG</sequence>
<feature type="region of interest" description="Disordered" evidence="1">
    <location>
        <begin position="164"/>
        <end position="193"/>
    </location>
</feature>
<dbReference type="InterPro" id="IPR011047">
    <property type="entry name" value="Quinoprotein_ADH-like_sf"/>
</dbReference>
<organism evidence="2 3">
    <name type="scientific">Brevibacterium sandarakinum</name>
    <dbReference type="NCBI Taxonomy" id="629680"/>
    <lineage>
        <taxon>Bacteria</taxon>
        <taxon>Bacillati</taxon>
        <taxon>Actinomycetota</taxon>
        <taxon>Actinomycetes</taxon>
        <taxon>Micrococcales</taxon>
        <taxon>Brevibacteriaceae</taxon>
        <taxon>Brevibacterium</taxon>
    </lineage>
</organism>